<accession>A0ABS2HHW8</accession>
<dbReference type="SUPFAM" id="SSF88713">
    <property type="entry name" value="Glycoside hydrolase/deacetylase"/>
    <property type="match status" value="1"/>
</dbReference>
<proteinExistence type="predicted"/>
<reference evidence="2 3" key="1">
    <citation type="submission" date="2021-02" db="EMBL/GenBank/DDBJ databases">
        <authorList>
            <person name="Park J.-S."/>
        </authorList>
    </citation>
    <scope>NUCLEOTIDE SEQUENCE [LARGE SCALE GENOMIC DNA]</scope>
    <source>
        <strain evidence="2 3">188UL20-2</strain>
    </source>
</reference>
<dbReference type="Gene3D" id="3.20.20.370">
    <property type="entry name" value="Glycoside hydrolase/deacetylase"/>
    <property type="match status" value="1"/>
</dbReference>
<dbReference type="InterPro" id="IPR011330">
    <property type="entry name" value="Glyco_hydro/deAcase_b/a-brl"/>
</dbReference>
<dbReference type="InterPro" id="IPR005501">
    <property type="entry name" value="LamB/YcsF/PxpA-like"/>
</dbReference>
<evidence type="ECO:0000256" key="1">
    <source>
        <dbReference type="ARBA" id="ARBA00022741"/>
    </source>
</evidence>
<dbReference type="NCBIfam" id="NF003816">
    <property type="entry name" value="PRK05406.1-5"/>
    <property type="match status" value="1"/>
</dbReference>
<dbReference type="Pfam" id="PF03746">
    <property type="entry name" value="LamB_YcsF"/>
    <property type="match status" value="1"/>
</dbReference>
<evidence type="ECO:0000313" key="3">
    <source>
        <dbReference type="Proteomes" id="UP000809621"/>
    </source>
</evidence>
<dbReference type="PANTHER" id="PTHR30292">
    <property type="entry name" value="UNCHARACTERIZED PROTEIN YBGL-RELATED"/>
    <property type="match status" value="1"/>
</dbReference>
<sequence length="243" mass="26164">MTMRLNCDLGEGFGQWQTQTDALAMPHIDMANIACGFHASDPLTMSQTVQLAKTHSVSIGAHPGYPDLVGFGRRSMAMKHDELVSTVVYQVGALQAIAQIHGVSVDYIKPHGAMYNDMMANSEVFNAAIQACELLSLPLMVLAGQACERYINTGANQSVSLLKEGFCDRRYSNSGALVPRSHSQGVLTDSSDILQQAIEMSKGYVTTVEGDRLALSIDSLCVHGDNSTSVALIAEIRNQIKGE</sequence>
<comment type="caution">
    <text evidence="2">The sequence shown here is derived from an EMBL/GenBank/DDBJ whole genome shotgun (WGS) entry which is preliminary data.</text>
</comment>
<organism evidence="2 3">
    <name type="scientific">Vibrio ulleungensis</name>
    <dbReference type="NCBI Taxonomy" id="2807619"/>
    <lineage>
        <taxon>Bacteria</taxon>
        <taxon>Pseudomonadati</taxon>
        <taxon>Pseudomonadota</taxon>
        <taxon>Gammaproteobacteria</taxon>
        <taxon>Vibrionales</taxon>
        <taxon>Vibrionaceae</taxon>
        <taxon>Vibrio</taxon>
    </lineage>
</organism>
<name>A0ABS2HHW8_9VIBR</name>
<protein>
    <submittedName>
        <fullName evidence="2">5-oxoprolinase subunit PxpA</fullName>
    </submittedName>
</protein>
<evidence type="ECO:0000313" key="2">
    <source>
        <dbReference type="EMBL" id="MBM7035687.1"/>
    </source>
</evidence>
<dbReference type="NCBIfam" id="NF003814">
    <property type="entry name" value="PRK05406.1-3"/>
    <property type="match status" value="1"/>
</dbReference>
<keyword evidence="3" id="KW-1185">Reference proteome</keyword>
<gene>
    <name evidence="2" type="ORF">JQC93_04635</name>
</gene>
<keyword evidence="1" id="KW-0547">Nucleotide-binding</keyword>
<dbReference type="Proteomes" id="UP000809621">
    <property type="component" value="Unassembled WGS sequence"/>
</dbReference>
<dbReference type="PANTHER" id="PTHR30292:SF0">
    <property type="entry name" value="5-OXOPROLINASE SUBUNIT A"/>
    <property type="match status" value="1"/>
</dbReference>
<dbReference type="EMBL" id="JAFEUM010000001">
    <property type="protein sequence ID" value="MBM7035687.1"/>
    <property type="molecule type" value="Genomic_DNA"/>
</dbReference>
<dbReference type="CDD" id="cd10787">
    <property type="entry name" value="LamB_YcsF_like"/>
    <property type="match status" value="1"/>
</dbReference>